<dbReference type="InterPro" id="IPR036249">
    <property type="entry name" value="Thioredoxin-like_sf"/>
</dbReference>
<reference evidence="2" key="1">
    <citation type="submission" date="2023-03" db="EMBL/GenBank/DDBJ databases">
        <title>Andean soil-derived lignocellulolytic bacterial consortium as a source of novel taxa and putative plastic-active enzymes.</title>
        <authorList>
            <person name="Diaz-Garcia L."/>
            <person name="Chuvochina M."/>
            <person name="Feuerriegel G."/>
            <person name="Bunk B."/>
            <person name="Sproer C."/>
            <person name="Streit W.R."/>
            <person name="Rodriguez L.M."/>
            <person name="Overmann J."/>
            <person name="Jimenez D.J."/>
        </authorList>
    </citation>
    <scope>NUCLEOTIDE SEQUENCE</scope>
    <source>
        <strain evidence="2">MAG 3858</strain>
    </source>
</reference>
<dbReference type="CDD" id="cd02966">
    <property type="entry name" value="TlpA_like_family"/>
    <property type="match status" value="1"/>
</dbReference>
<dbReference type="InterPro" id="IPR050553">
    <property type="entry name" value="Thioredoxin_ResA/DsbE_sf"/>
</dbReference>
<dbReference type="PANTHER" id="PTHR42852:SF13">
    <property type="entry name" value="PROTEIN DIPZ"/>
    <property type="match status" value="1"/>
</dbReference>
<dbReference type="PROSITE" id="PS51352">
    <property type="entry name" value="THIOREDOXIN_2"/>
    <property type="match status" value="1"/>
</dbReference>
<sequence>MKYKKILVAIVGVLLSTLCYGQDKGYKSYGIGDVVDHVPEFQNVVNYPKKSFSLKELRGKLVIIDFWATWCTSCIRLMPHMEKLQKQFDGKIQVILVDPWETKANIEKQLSILKLYKTPQALSSLPNVIGDTIWRKIFVHSSVPYQVWIDSSGVVIATTTGKNATAEHVQQVLDGKKVKMVVKRDIKSSGYDVKKQGLIQTGDTSMHPLFYSAMLRKNAGYGSGALVHTDSALHLYKYTARNLPLKALFTDAYADMKPNFRMKIDVTDTVSFNYPKDANLVDEWNAKNQYSYEIAVPLSLKDSVRSFMRIDLNRYLSVEKGVAGKIELKRMTAYVIRRITDNILKPKSLTEEHTKYDTNLFHKYNVPYVEISSWLSYLENLKQSIVFVDETGIALNTTVFVDLPKHTDADDKKGLIEILRKQGLVLSKEERMIPILVIKDVTN</sequence>
<gene>
    <name evidence="2" type="ORF">P0Y49_14040</name>
</gene>
<evidence type="ECO:0000259" key="1">
    <source>
        <dbReference type="PROSITE" id="PS51352"/>
    </source>
</evidence>
<evidence type="ECO:0000313" key="3">
    <source>
        <dbReference type="Proteomes" id="UP001214530"/>
    </source>
</evidence>
<dbReference type="InterPro" id="IPR013766">
    <property type="entry name" value="Thioredoxin_domain"/>
</dbReference>
<evidence type="ECO:0000313" key="2">
    <source>
        <dbReference type="EMBL" id="WEK17919.1"/>
    </source>
</evidence>
<dbReference type="SUPFAM" id="SSF52833">
    <property type="entry name" value="Thioredoxin-like"/>
    <property type="match status" value="1"/>
</dbReference>
<dbReference type="PANTHER" id="PTHR42852">
    <property type="entry name" value="THIOL:DISULFIDE INTERCHANGE PROTEIN DSBE"/>
    <property type="match status" value="1"/>
</dbReference>
<dbReference type="Gene3D" id="3.40.30.10">
    <property type="entry name" value="Glutaredoxin"/>
    <property type="match status" value="1"/>
</dbReference>
<name>A0AAJ5W4I2_9SPHI</name>
<dbReference type="Pfam" id="PF00085">
    <property type="entry name" value="Thioredoxin"/>
    <property type="match status" value="1"/>
</dbReference>
<protein>
    <submittedName>
        <fullName evidence="2">Thioredoxin domain-containing protein</fullName>
    </submittedName>
</protein>
<accession>A0AAJ5W4I2</accession>
<organism evidence="2 3">
    <name type="scientific">Candidatus Pedobacter colombiensis</name>
    <dbReference type="NCBI Taxonomy" id="3121371"/>
    <lineage>
        <taxon>Bacteria</taxon>
        <taxon>Pseudomonadati</taxon>
        <taxon>Bacteroidota</taxon>
        <taxon>Sphingobacteriia</taxon>
        <taxon>Sphingobacteriales</taxon>
        <taxon>Sphingobacteriaceae</taxon>
        <taxon>Pedobacter</taxon>
    </lineage>
</organism>
<proteinExistence type="predicted"/>
<feature type="domain" description="Thioredoxin" evidence="1">
    <location>
        <begin position="32"/>
        <end position="178"/>
    </location>
</feature>
<dbReference type="Proteomes" id="UP001214530">
    <property type="component" value="Chromosome"/>
</dbReference>
<dbReference type="AlphaFoldDB" id="A0AAJ5W4I2"/>
<dbReference type="EMBL" id="CP119313">
    <property type="protein sequence ID" value="WEK17919.1"/>
    <property type="molecule type" value="Genomic_DNA"/>
</dbReference>